<dbReference type="PROSITE" id="PS51832">
    <property type="entry name" value="HD_GYP"/>
    <property type="match status" value="1"/>
</dbReference>
<dbReference type="InterPro" id="IPR001789">
    <property type="entry name" value="Sig_transdc_resp-reg_receiver"/>
</dbReference>
<keyword evidence="4" id="KW-0378">Hydrolase</keyword>
<organism evidence="4 5">
    <name type="scientific">Blastopirellula retiformator</name>
    <dbReference type="NCBI Taxonomy" id="2527970"/>
    <lineage>
        <taxon>Bacteria</taxon>
        <taxon>Pseudomonadati</taxon>
        <taxon>Planctomycetota</taxon>
        <taxon>Planctomycetia</taxon>
        <taxon>Pirellulales</taxon>
        <taxon>Pirellulaceae</taxon>
        <taxon>Blastopirellula</taxon>
    </lineage>
</organism>
<keyword evidence="5" id="KW-1185">Reference proteome</keyword>
<protein>
    <submittedName>
        <fullName evidence="4">Cyclic di-GMP phosphodiesterase response regulator RpfG</fullName>
        <ecNumber evidence="4">3.1.4.52</ecNumber>
    </submittedName>
</protein>
<dbReference type="EC" id="3.1.4.52" evidence="4"/>
<dbReference type="Gene3D" id="3.40.50.2300">
    <property type="match status" value="1"/>
</dbReference>
<feature type="domain" description="Response regulatory" evidence="2">
    <location>
        <begin position="4"/>
        <end position="122"/>
    </location>
</feature>
<dbReference type="PANTHER" id="PTHR45228:SF1">
    <property type="entry name" value="CYCLIC DI-GMP PHOSPHODIESTERASE TM_0186"/>
    <property type="match status" value="1"/>
</dbReference>
<dbReference type="Pfam" id="PF00072">
    <property type="entry name" value="Response_reg"/>
    <property type="match status" value="1"/>
</dbReference>
<proteinExistence type="predicted"/>
<dbReference type="InterPro" id="IPR052020">
    <property type="entry name" value="Cyclic_di-GMP/3'3'-cGAMP_PDE"/>
</dbReference>
<dbReference type="SUPFAM" id="SSF52172">
    <property type="entry name" value="CheY-like"/>
    <property type="match status" value="1"/>
</dbReference>
<dbReference type="Pfam" id="PF13487">
    <property type="entry name" value="HD_5"/>
    <property type="match status" value="1"/>
</dbReference>
<dbReference type="EMBL" id="SJPF01000002">
    <property type="protein sequence ID" value="TWT34321.1"/>
    <property type="molecule type" value="Genomic_DNA"/>
</dbReference>
<feature type="modified residue" description="4-aspartylphosphate" evidence="1">
    <location>
        <position position="55"/>
    </location>
</feature>
<dbReference type="OrthoDB" id="9759601at2"/>
<dbReference type="GO" id="GO:0000160">
    <property type="term" value="P:phosphorelay signal transduction system"/>
    <property type="evidence" value="ECO:0007669"/>
    <property type="project" value="InterPro"/>
</dbReference>
<accession>A0A5C5V7S4</accession>
<evidence type="ECO:0000256" key="1">
    <source>
        <dbReference type="PROSITE-ProRule" id="PRU00169"/>
    </source>
</evidence>
<dbReference type="InterPro" id="IPR037522">
    <property type="entry name" value="HD_GYP_dom"/>
</dbReference>
<dbReference type="InterPro" id="IPR003607">
    <property type="entry name" value="HD/PDEase_dom"/>
</dbReference>
<keyword evidence="1" id="KW-0597">Phosphoprotein</keyword>
<name>A0A5C5V7S4_9BACT</name>
<dbReference type="Gene3D" id="1.10.3210.10">
    <property type="entry name" value="Hypothetical protein af1432"/>
    <property type="match status" value="1"/>
</dbReference>
<dbReference type="RefSeq" id="WP_146430460.1">
    <property type="nucleotide sequence ID" value="NZ_SJPF01000002.1"/>
</dbReference>
<dbReference type="PROSITE" id="PS50110">
    <property type="entry name" value="RESPONSE_REGULATORY"/>
    <property type="match status" value="1"/>
</dbReference>
<gene>
    <name evidence="4" type="primary">rpfG_1</name>
    <name evidence="4" type="ORF">Enr8_17150</name>
</gene>
<evidence type="ECO:0000313" key="4">
    <source>
        <dbReference type="EMBL" id="TWT34321.1"/>
    </source>
</evidence>
<dbReference type="SMART" id="SM00448">
    <property type="entry name" value="REC"/>
    <property type="match status" value="1"/>
</dbReference>
<feature type="domain" description="HD-GYP" evidence="3">
    <location>
        <begin position="149"/>
        <end position="368"/>
    </location>
</feature>
<dbReference type="PANTHER" id="PTHR45228">
    <property type="entry name" value="CYCLIC DI-GMP PHOSPHODIESTERASE TM_0186-RELATED"/>
    <property type="match status" value="1"/>
</dbReference>
<dbReference type="CDD" id="cd00077">
    <property type="entry name" value="HDc"/>
    <property type="match status" value="1"/>
</dbReference>
<comment type="caution">
    <text evidence="4">The sequence shown here is derived from an EMBL/GenBank/DDBJ whole genome shotgun (WGS) entry which is preliminary data.</text>
</comment>
<dbReference type="SUPFAM" id="SSF109604">
    <property type="entry name" value="HD-domain/PDEase-like"/>
    <property type="match status" value="1"/>
</dbReference>
<reference evidence="4 5" key="1">
    <citation type="submission" date="2019-02" db="EMBL/GenBank/DDBJ databases">
        <title>Deep-cultivation of Planctomycetes and their phenomic and genomic characterization uncovers novel biology.</title>
        <authorList>
            <person name="Wiegand S."/>
            <person name="Jogler M."/>
            <person name="Boedeker C."/>
            <person name="Pinto D."/>
            <person name="Vollmers J."/>
            <person name="Rivas-Marin E."/>
            <person name="Kohn T."/>
            <person name="Peeters S.H."/>
            <person name="Heuer A."/>
            <person name="Rast P."/>
            <person name="Oberbeckmann S."/>
            <person name="Bunk B."/>
            <person name="Jeske O."/>
            <person name="Meyerdierks A."/>
            <person name="Storesund J.E."/>
            <person name="Kallscheuer N."/>
            <person name="Luecker S."/>
            <person name="Lage O.M."/>
            <person name="Pohl T."/>
            <person name="Merkel B.J."/>
            <person name="Hornburger P."/>
            <person name="Mueller R.-W."/>
            <person name="Bruemmer F."/>
            <person name="Labrenz M."/>
            <person name="Spormann A.M."/>
            <person name="Op Den Camp H."/>
            <person name="Overmann J."/>
            <person name="Amann R."/>
            <person name="Jetten M.S.M."/>
            <person name="Mascher T."/>
            <person name="Medema M.H."/>
            <person name="Devos D.P."/>
            <person name="Kaster A.-K."/>
            <person name="Ovreas L."/>
            <person name="Rohde M."/>
            <person name="Galperin M.Y."/>
            <person name="Jogler C."/>
        </authorList>
    </citation>
    <scope>NUCLEOTIDE SEQUENCE [LARGE SCALE GENOMIC DNA]</scope>
    <source>
        <strain evidence="4 5">Enr8</strain>
    </source>
</reference>
<dbReference type="InterPro" id="IPR011006">
    <property type="entry name" value="CheY-like_superfamily"/>
</dbReference>
<dbReference type="Proteomes" id="UP000318878">
    <property type="component" value="Unassembled WGS sequence"/>
</dbReference>
<dbReference type="AlphaFoldDB" id="A0A5C5V7S4"/>
<evidence type="ECO:0000259" key="3">
    <source>
        <dbReference type="PROSITE" id="PS51832"/>
    </source>
</evidence>
<dbReference type="GO" id="GO:0071111">
    <property type="term" value="F:cyclic-guanylate-specific phosphodiesterase activity"/>
    <property type="evidence" value="ECO:0007669"/>
    <property type="project" value="UniProtKB-EC"/>
</dbReference>
<evidence type="ECO:0000313" key="5">
    <source>
        <dbReference type="Proteomes" id="UP000318878"/>
    </source>
</evidence>
<evidence type="ECO:0000259" key="2">
    <source>
        <dbReference type="PROSITE" id="PS50110"/>
    </source>
</evidence>
<dbReference type="SMART" id="SM00471">
    <property type="entry name" value="HDc"/>
    <property type="match status" value="1"/>
</dbReference>
<sequence>MKNRILFVDDEVNVLNAYRRWLRRYEDEWDAHYYSCPVEAWSALQREPFDAIVSDVCMPQMTGFDLLGRIKECDQTREVAVIFVTGSLENEFTQRALDQEAADLINKPIDFHHLRARIRNVLRQKRENLLSTRRIQKLEQMVLDQSAELAASRLDVIWRLGKAAEMRDEEMGRHVIRVGAYARTIAATMGLDQKFVDDLFLAAPLHDVGKIGVPDYILLKPGKLNKEEWEMMKRHCELGVAILNDASKFLTFARRFSYHPTSELIGFRDDPLLEMAADIAHYHHERWDGGGYPCGLAGAAIPLSARITAIADVFDALRNTRPYKPAYDIVQSLEILKQGAGTHFDPDVYEAFICSLDEILTLEAELADTPASRDAPPDIGFPSFPHLNSQSAQNVAAFSNAQGESHDEDLICG</sequence>